<organism evidence="1 2">
    <name type="scientific">Luteimicrobium xylanilyticum</name>
    <dbReference type="NCBI Taxonomy" id="1133546"/>
    <lineage>
        <taxon>Bacteria</taxon>
        <taxon>Bacillati</taxon>
        <taxon>Actinomycetota</taxon>
        <taxon>Actinomycetes</taxon>
        <taxon>Micrococcales</taxon>
        <taxon>Luteimicrobium</taxon>
    </lineage>
</organism>
<sequence>MTATRAQGPIQCAPWCAQRDGHPGEKFVEDQRCKSTAVKIRPSLMRTVEGIEPDVEVYREHGPDFEPRVVIYQASSDSQIDVTPTEAWMLVALLEAVAAL</sequence>
<evidence type="ECO:0000313" key="1">
    <source>
        <dbReference type="EMBL" id="QFU97267.1"/>
    </source>
</evidence>
<dbReference type="RefSeq" id="WP_036953375.1">
    <property type="nucleotide sequence ID" value="NZ_BAABIH010000001.1"/>
</dbReference>
<dbReference type="AlphaFoldDB" id="A0A5P9Q766"/>
<evidence type="ECO:0000313" key="2">
    <source>
        <dbReference type="Proteomes" id="UP000326702"/>
    </source>
</evidence>
<accession>A0A5P9Q766</accession>
<name>A0A5P9Q766_9MICO</name>
<dbReference type="Proteomes" id="UP000326702">
    <property type="component" value="Chromosome"/>
</dbReference>
<gene>
    <name evidence="1" type="ORF">KDY119_00761</name>
</gene>
<proteinExistence type="predicted"/>
<reference evidence="1 2" key="1">
    <citation type="submission" date="2019-10" db="EMBL/GenBank/DDBJ databases">
        <title>Genome sequence of Luteimicrobium xylanilyticum HY-24.</title>
        <authorList>
            <person name="Kim D.Y."/>
            <person name="Park H.-Y."/>
        </authorList>
    </citation>
    <scope>NUCLEOTIDE SEQUENCE [LARGE SCALE GENOMIC DNA]</scope>
    <source>
        <strain evidence="1 2">HY-24</strain>
    </source>
</reference>
<dbReference type="KEGG" id="lxl:KDY119_00761"/>
<dbReference type="OrthoDB" id="4951397at2"/>
<protein>
    <submittedName>
        <fullName evidence="1">Uncharacterized protein</fullName>
    </submittedName>
</protein>
<keyword evidence="2" id="KW-1185">Reference proteome</keyword>
<dbReference type="EMBL" id="CP045529">
    <property type="protein sequence ID" value="QFU97267.1"/>
    <property type="molecule type" value="Genomic_DNA"/>
</dbReference>